<reference evidence="4" key="1">
    <citation type="submission" date="2016-03" db="EMBL/GenBank/DDBJ databases">
        <authorList>
            <person name="Ma C."/>
            <person name="Zhou S."/>
            <person name="Yang G."/>
        </authorList>
    </citation>
    <scope>NUCLEOTIDE SEQUENCE [LARGE SCALE GENOMIC DNA]</scope>
    <source>
        <strain evidence="4">SgZ-1</strain>
    </source>
</reference>
<feature type="transmembrane region" description="Helical" evidence="2">
    <location>
        <begin position="7"/>
        <end position="27"/>
    </location>
</feature>
<keyword evidence="2" id="KW-1133">Transmembrane helix</keyword>
<proteinExistence type="predicted"/>
<dbReference type="SUPFAM" id="SSF54523">
    <property type="entry name" value="Pili subunits"/>
    <property type="match status" value="1"/>
</dbReference>
<dbReference type="EMBL" id="CP014646">
    <property type="protein sequence ID" value="AMO36158.1"/>
    <property type="molecule type" value="Genomic_DNA"/>
</dbReference>
<evidence type="ECO:0000256" key="1">
    <source>
        <dbReference type="ARBA" id="ARBA00022481"/>
    </source>
</evidence>
<dbReference type="PRINTS" id="PR00813">
    <property type="entry name" value="BCTERIALGSPG"/>
</dbReference>
<dbReference type="PANTHER" id="PTHR30093:SF47">
    <property type="entry name" value="TYPE IV PILUS NON-CORE MINOR PILIN PILE"/>
    <property type="match status" value="1"/>
</dbReference>
<dbReference type="InterPro" id="IPR012902">
    <property type="entry name" value="N_methyl_site"/>
</dbReference>
<dbReference type="InterPro" id="IPR045584">
    <property type="entry name" value="Pilin-like"/>
</dbReference>
<dbReference type="PROSITE" id="PS00409">
    <property type="entry name" value="PROKAR_NTER_METHYL"/>
    <property type="match status" value="1"/>
</dbReference>
<protein>
    <submittedName>
        <fullName evidence="3">Methylation</fullName>
    </submittedName>
</protein>
<dbReference type="InterPro" id="IPR031982">
    <property type="entry name" value="PilE-like"/>
</dbReference>
<dbReference type="STRING" id="1134435.AC731_003910"/>
<dbReference type="Pfam" id="PF16732">
    <property type="entry name" value="ComP_DUS"/>
    <property type="match status" value="1"/>
</dbReference>
<dbReference type="KEGG" id="thu:AC731_003910"/>
<dbReference type="GO" id="GO:0043683">
    <property type="term" value="P:type IV pilus assembly"/>
    <property type="evidence" value="ECO:0007669"/>
    <property type="project" value="InterPro"/>
</dbReference>
<dbReference type="PANTHER" id="PTHR30093">
    <property type="entry name" value="GENERAL SECRETION PATHWAY PROTEIN G"/>
    <property type="match status" value="1"/>
</dbReference>
<name>A0A140IEI3_9RHOO</name>
<evidence type="ECO:0000313" key="4">
    <source>
        <dbReference type="Proteomes" id="UP000036902"/>
    </source>
</evidence>
<dbReference type="AlphaFoldDB" id="A0A140IEI3"/>
<dbReference type="Proteomes" id="UP000036902">
    <property type="component" value="Chromosome"/>
</dbReference>
<dbReference type="Pfam" id="PF07963">
    <property type="entry name" value="N_methyl"/>
    <property type="match status" value="1"/>
</dbReference>
<dbReference type="Gene3D" id="3.30.700.10">
    <property type="entry name" value="Glycoprotein, Type 4 Pilin"/>
    <property type="match status" value="1"/>
</dbReference>
<dbReference type="RefSeq" id="WP_048709378.1">
    <property type="nucleotide sequence ID" value="NZ_CP014646.1"/>
</dbReference>
<evidence type="ECO:0000313" key="3">
    <source>
        <dbReference type="EMBL" id="AMO36158.1"/>
    </source>
</evidence>
<dbReference type="NCBIfam" id="TIGR02532">
    <property type="entry name" value="IV_pilin_GFxxxE"/>
    <property type="match status" value="1"/>
</dbReference>
<dbReference type="GO" id="GO:0015627">
    <property type="term" value="C:type II protein secretion system complex"/>
    <property type="evidence" value="ECO:0007669"/>
    <property type="project" value="InterPro"/>
</dbReference>
<organism evidence="3 4">
    <name type="scientific">Thauera humireducens</name>
    <dbReference type="NCBI Taxonomy" id="1134435"/>
    <lineage>
        <taxon>Bacteria</taxon>
        <taxon>Pseudomonadati</taxon>
        <taxon>Pseudomonadota</taxon>
        <taxon>Betaproteobacteria</taxon>
        <taxon>Rhodocyclales</taxon>
        <taxon>Zoogloeaceae</taxon>
        <taxon>Thauera</taxon>
    </lineage>
</organism>
<sequence>MKRAQGFSLIELMIVVAVIGILAAVAVPQYNQYILKSKLAEARAELSDARVRMERYFQDNRRYNNAADECGVNINAFGEKRYFGYVCAVVDADGDDWAEGYTVTATGIAAQGTANFAFTINQDNDKVTTSVPADWTINAGCWVTGPGGGC</sequence>
<evidence type="ECO:0000256" key="2">
    <source>
        <dbReference type="SAM" id="Phobius"/>
    </source>
</evidence>
<gene>
    <name evidence="3" type="ORF">AC731_003910</name>
</gene>
<accession>A0A140IEI3</accession>
<dbReference type="GO" id="GO:0015628">
    <property type="term" value="P:protein secretion by the type II secretion system"/>
    <property type="evidence" value="ECO:0007669"/>
    <property type="project" value="InterPro"/>
</dbReference>
<keyword evidence="4" id="KW-1185">Reference proteome</keyword>
<dbReference type="InterPro" id="IPR000983">
    <property type="entry name" value="Bac_GSPG_pilin"/>
</dbReference>
<keyword evidence="1" id="KW-0488">Methylation</keyword>
<keyword evidence="2" id="KW-0472">Membrane</keyword>
<keyword evidence="2" id="KW-0812">Transmembrane</keyword>